<organism evidence="6 7">
    <name type="scientific">Tetrapisispora phaffii (strain ATCC 24235 / CBS 4417 / NBRC 1672 / NRRL Y-8282 / UCD 70-5)</name>
    <name type="common">Yeast</name>
    <name type="synonym">Fabospora phaffii</name>
    <dbReference type="NCBI Taxonomy" id="1071381"/>
    <lineage>
        <taxon>Eukaryota</taxon>
        <taxon>Fungi</taxon>
        <taxon>Dikarya</taxon>
        <taxon>Ascomycota</taxon>
        <taxon>Saccharomycotina</taxon>
        <taxon>Saccharomycetes</taxon>
        <taxon>Saccharomycetales</taxon>
        <taxon>Saccharomycetaceae</taxon>
        <taxon>Tetrapisispora</taxon>
    </lineage>
</organism>
<dbReference type="EMBL" id="HE612857">
    <property type="protein sequence ID" value="CCE61969.1"/>
    <property type="molecule type" value="Genomic_DNA"/>
</dbReference>
<dbReference type="Pfam" id="PF05739">
    <property type="entry name" value="SNARE"/>
    <property type="match status" value="1"/>
</dbReference>
<dbReference type="InterPro" id="IPR000727">
    <property type="entry name" value="T_SNARE_dom"/>
</dbReference>
<feature type="domain" description="T-SNARE coiled-coil homology" evidence="5">
    <location>
        <begin position="197"/>
        <end position="259"/>
    </location>
</feature>
<dbReference type="Gene3D" id="1.20.5.110">
    <property type="match status" value="1"/>
</dbReference>
<dbReference type="OMA" id="QRNRCGM"/>
<dbReference type="Gene3D" id="1.20.58.70">
    <property type="match status" value="1"/>
</dbReference>
<dbReference type="GO" id="GO:0006886">
    <property type="term" value="P:intracellular protein transport"/>
    <property type="evidence" value="ECO:0007669"/>
    <property type="project" value="TreeGrafter"/>
</dbReference>
<dbReference type="InterPro" id="IPR045242">
    <property type="entry name" value="Syntaxin"/>
</dbReference>
<dbReference type="GO" id="GO:0000149">
    <property type="term" value="F:SNARE binding"/>
    <property type="evidence" value="ECO:0007669"/>
    <property type="project" value="TreeGrafter"/>
</dbReference>
<keyword evidence="4" id="KW-0472">Membrane</keyword>
<evidence type="ECO:0000313" key="6">
    <source>
        <dbReference type="EMBL" id="CCE61969.1"/>
    </source>
</evidence>
<evidence type="ECO:0000256" key="3">
    <source>
        <dbReference type="SAM" id="MobiDB-lite"/>
    </source>
</evidence>
<feature type="compositionally biased region" description="Basic and acidic residues" evidence="3">
    <location>
        <begin position="12"/>
        <end position="21"/>
    </location>
</feature>
<feature type="coiled-coil region" evidence="2">
    <location>
        <begin position="228"/>
        <end position="262"/>
    </location>
</feature>
<dbReference type="SUPFAM" id="SSF47661">
    <property type="entry name" value="t-snare proteins"/>
    <property type="match status" value="1"/>
</dbReference>
<dbReference type="SMART" id="SM00397">
    <property type="entry name" value="t_SNARE"/>
    <property type="match status" value="1"/>
</dbReference>
<dbReference type="eggNOG" id="KOG0811">
    <property type="taxonomic scope" value="Eukaryota"/>
</dbReference>
<evidence type="ECO:0000256" key="4">
    <source>
        <dbReference type="SAM" id="Phobius"/>
    </source>
</evidence>
<dbReference type="STRING" id="1071381.G8BPN8"/>
<keyword evidence="7" id="KW-1185">Reference proteome</keyword>
<dbReference type="GO" id="GO:0005484">
    <property type="term" value="F:SNAP receptor activity"/>
    <property type="evidence" value="ECO:0007669"/>
    <property type="project" value="TreeGrafter"/>
</dbReference>
<name>G8BPN8_TETPH</name>
<dbReference type="GO" id="GO:0012505">
    <property type="term" value="C:endomembrane system"/>
    <property type="evidence" value="ECO:0007669"/>
    <property type="project" value="TreeGrafter"/>
</dbReference>
<dbReference type="CDD" id="cd15840">
    <property type="entry name" value="SNARE_Qa"/>
    <property type="match status" value="1"/>
</dbReference>
<dbReference type="KEGG" id="tpf:TPHA_0B02970"/>
<dbReference type="OrthoDB" id="364348at2759"/>
<comment type="similarity">
    <text evidence="1">Belongs to the syntaxin family.</text>
</comment>
<dbReference type="GeneID" id="11534742"/>
<dbReference type="PANTHER" id="PTHR19957">
    <property type="entry name" value="SYNTAXIN"/>
    <property type="match status" value="1"/>
</dbReference>
<dbReference type="Proteomes" id="UP000005666">
    <property type="component" value="Chromosome 2"/>
</dbReference>
<dbReference type="RefSeq" id="XP_003684403.1">
    <property type="nucleotide sequence ID" value="XM_003684355.1"/>
</dbReference>
<proteinExistence type="inferred from homology"/>
<dbReference type="GO" id="GO:0031201">
    <property type="term" value="C:SNARE complex"/>
    <property type="evidence" value="ECO:0007669"/>
    <property type="project" value="TreeGrafter"/>
</dbReference>
<feature type="region of interest" description="Disordered" evidence="3">
    <location>
        <begin position="1"/>
        <end position="23"/>
    </location>
</feature>
<dbReference type="HOGENOM" id="CLU_059257_0_0_1"/>
<evidence type="ECO:0000256" key="1">
    <source>
        <dbReference type="ARBA" id="ARBA00009063"/>
    </source>
</evidence>
<gene>
    <name evidence="6" type="primary">TPHA0B02970</name>
    <name evidence="6" type="ordered locus">TPHA_0B02970</name>
</gene>
<keyword evidence="4" id="KW-1133">Transmembrane helix</keyword>
<dbReference type="AlphaFoldDB" id="G8BPN8"/>
<evidence type="ECO:0000259" key="5">
    <source>
        <dbReference type="PROSITE" id="PS50192"/>
    </source>
</evidence>
<dbReference type="PROSITE" id="PS50192">
    <property type="entry name" value="T_SNARE"/>
    <property type="match status" value="1"/>
</dbReference>
<keyword evidence="2" id="KW-0175">Coiled coil</keyword>
<evidence type="ECO:0000256" key="2">
    <source>
        <dbReference type="SAM" id="Coils"/>
    </source>
</evidence>
<keyword evidence="4" id="KW-0812">Transmembrane</keyword>
<protein>
    <recommendedName>
        <fullName evidence="5">t-SNARE coiled-coil homology domain-containing protein</fullName>
    </recommendedName>
</protein>
<sequence>MSFIDIESQKVTGDRPDERISNGDIEAQTNNSQVVELVNMIKLLKREVNKIGSPNDNIQVRNKIDQHLIPELHKKKEFIAKLLENSIGNGNGEYSSVDANYRTIKLYREQISSDLEGLLKQFEMLKLKNPLKTNTNVNVKHSLNIYNNAGDNDPNNLATLATEQIPDLQQQEQKQVSLLAQSERQLLLNEDELSYQSIIQQERGEEINKIRNKVGEVNTIFKQLSELVTEQSDQIDSIDNNINSLSDNLQVSNKALNKAEESQRKKNRCGFVVLVVLLIISSIILLAML</sequence>
<evidence type="ECO:0000313" key="7">
    <source>
        <dbReference type="Proteomes" id="UP000005666"/>
    </source>
</evidence>
<accession>G8BPN8</accession>
<dbReference type="GO" id="GO:0048278">
    <property type="term" value="P:vesicle docking"/>
    <property type="evidence" value="ECO:0007669"/>
    <property type="project" value="TreeGrafter"/>
</dbReference>
<reference evidence="6 7" key="1">
    <citation type="journal article" date="2011" name="Proc. Natl. Acad. Sci. U.S.A.">
        <title>Evolutionary erosion of yeast sex chromosomes by mating-type switching accidents.</title>
        <authorList>
            <person name="Gordon J.L."/>
            <person name="Armisen D."/>
            <person name="Proux-Wera E."/>
            <person name="Oheigeartaigh S.S."/>
            <person name="Byrne K.P."/>
            <person name="Wolfe K.H."/>
        </authorList>
    </citation>
    <scope>NUCLEOTIDE SEQUENCE [LARGE SCALE GENOMIC DNA]</scope>
    <source>
        <strain evidence="7">ATCC 24235 / CBS 4417 / NBRC 1672 / NRRL Y-8282 / UCD 70-5</strain>
    </source>
</reference>
<dbReference type="InterPro" id="IPR010989">
    <property type="entry name" value="SNARE"/>
</dbReference>
<dbReference type="GO" id="GO:0006906">
    <property type="term" value="P:vesicle fusion"/>
    <property type="evidence" value="ECO:0007669"/>
    <property type="project" value="TreeGrafter"/>
</dbReference>
<feature type="transmembrane region" description="Helical" evidence="4">
    <location>
        <begin position="269"/>
        <end position="288"/>
    </location>
</feature>